<feature type="domain" description="HotDog ACOT-type" evidence="4">
    <location>
        <begin position="2"/>
        <end position="114"/>
    </location>
</feature>
<dbReference type="PANTHER" id="PTHR11049:SF16">
    <property type="entry name" value="PROTEIN VDLD"/>
    <property type="match status" value="1"/>
</dbReference>
<comment type="similarity">
    <text evidence="1">Belongs to the acyl coenzyme A hydrolase family.</text>
</comment>
<dbReference type="GO" id="GO:0006637">
    <property type="term" value="P:acyl-CoA metabolic process"/>
    <property type="evidence" value="ECO:0007669"/>
    <property type="project" value="TreeGrafter"/>
</dbReference>
<accession>A0A1E7ZER2</accession>
<keyword evidence="2 3" id="KW-0378">Hydrolase</keyword>
<dbReference type="InterPro" id="IPR040170">
    <property type="entry name" value="Cytosol_ACT"/>
</dbReference>
<dbReference type="Proteomes" id="UP000175691">
    <property type="component" value="Unassembled WGS sequence"/>
</dbReference>
<protein>
    <submittedName>
        <fullName evidence="5">Acyl-CoA thioesterase</fullName>
    </submittedName>
</protein>
<evidence type="ECO:0000256" key="3">
    <source>
        <dbReference type="PROSITE-ProRule" id="PRU01106"/>
    </source>
</evidence>
<dbReference type="InterPro" id="IPR029069">
    <property type="entry name" value="HotDog_dom_sf"/>
</dbReference>
<dbReference type="InterPro" id="IPR006683">
    <property type="entry name" value="Thioestr_dom"/>
</dbReference>
<dbReference type="STRING" id="1656094.BFC18_05765"/>
<evidence type="ECO:0000259" key="4">
    <source>
        <dbReference type="PROSITE" id="PS51770"/>
    </source>
</evidence>
<gene>
    <name evidence="5" type="ORF">BFC18_05765</name>
</gene>
<dbReference type="PROSITE" id="PS51770">
    <property type="entry name" value="HOTDOG_ACOT"/>
    <property type="match status" value="1"/>
</dbReference>
<dbReference type="AlphaFoldDB" id="A0A1E7ZER2"/>
<proteinExistence type="inferred from homology"/>
<comment type="caution">
    <text evidence="5">The sequence shown here is derived from an EMBL/GenBank/DDBJ whole genome shotgun (WGS) entry which is preliminary data.</text>
</comment>
<reference evidence="5 6" key="1">
    <citation type="submission" date="2016-08" db="EMBL/GenBank/DDBJ databases">
        <authorList>
            <person name="Seilhamer J.J."/>
        </authorList>
    </citation>
    <scope>NUCLEOTIDE SEQUENCE [LARGE SCALE GENOMIC DNA]</scope>
    <source>
        <strain evidence="5 6">KCTC 42603</strain>
    </source>
</reference>
<dbReference type="Gene3D" id="3.10.129.10">
    <property type="entry name" value="Hotdog Thioesterase"/>
    <property type="match status" value="1"/>
</dbReference>
<dbReference type="InterPro" id="IPR033120">
    <property type="entry name" value="HOTDOG_ACOT"/>
</dbReference>
<dbReference type="SUPFAM" id="SSF54637">
    <property type="entry name" value="Thioesterase/thiol ester dehydrase-isomerase"/>
    <property type="match status" value="1"/>
</dbReference>
<dbReference type="GO" id="GO:0005829">
    <property type="term" value="C:cytosol"/>
    <property type="evidence" value="ECO:0007669"/>
    <property type="project" value="TreeGrafter"/>
</dbReference>
<evidence type="ECO:0000313" key="6">
    <source>
        <dbReference type="Proteomes" id="UP000175691"/>
    </source>
</evidence>
<dbReference type="OrthoDB" id="9809430at2"/>
<dbReference type="PANTHER" id="PTHR11049">
    <property type="entry name" value="ACYL COENZYME A THIOESTER HYDROLASE"/>
    <property type="match status" value="1"/>
</dbReference>
<organism evidence="5 6">
    <name type="scientific">Alteromonas confluentis</name>
    <dbReference type="NCBI Taxonomy" id="1656094"/>
    <lineage>
        <taxon>Bacteria</taxon>
        <taxon>Pseudomonadati</taxon>
        <taxon>Pseudomonadota</taxon>
        <taxon>Gammaproteobacteria</taxon>
        <taxon>Alteromonadales</taxon>
        <taxon>Alteromonadaceae</taxon>
        <taxon>Alteromonas/Salinimonas group</taxon>
        <taxon>Alteromonas</taxon>
    </lineage>
</organism>
<sequence>MPSSQLTFRFLAEPTDVNFGGKVHGGMVMKWIDQAGYACAAQWSSQYCVTVSANGIRFINPILVGQVVTVKASIVHTGNSSMHIYVTVSSCNPQDGIATITNRCFITFMAVDVNGEPTHVPHYIPDSQEELQLELVAMHAKEFAKELDEDFKSSIGYH</sequence>
<evidence type="ECO:0000313" key="5">
    <source>
        <dbReference type="EMBL" id="OFC71944.1"/>
    </source>
</evidence>
<name>A0A1E7ZER2_9ALTE</name>
<dbReference type="RefSeq" id="WP_070123994.1">
    <property type="nucleotide sequence ID" value="NZ_MDHN01000009.1"/>
</dbReference>
<dbReference type="CDD" id="cd03442">
    <property type="entry name" value="BFIT_BACH"/>
    <property type="match status" value="1"/>
</dbReference>
<dbReference type="EMBL" id="MDHN01000009">
    <property type="protein sequence ID" value="OFC71944.1"/>
    <property type="molecule type" value="Genomic_DNA"/>
</dbReference>
<keyword evidence="6" id="KW-1185">Reference proteome</keyword>
<evidence type="ECO:0000256" key="2">
    <source>
        <dbReference type="ARBA" id="ARBA00022801"/>
    </source>
</evidence>
<dbReference type="Pfam" id="PF03061">
    <property type="entry name" value="4HBT"/>
    <property type="match status" value="1"/>
</dbReference>
<dbReference type="GO" id="GO:0052816">
    <property type="term" value="F:long-chain fatty acyl-CoA hydrolase activity"/>
    <property type="evidence" value="ECO:0007669"/>
    <property type="project" value="TreeGrafter"/>
</dbReference>
<evidence type="ECO:0000256" key="1">
    <source>
        <dbReference type="ARBA" id="ARBA00010458"/>
    </source>
</evidence>